<dbReference type="InterPro" id="IPR052021">
    <property type="entry name" value="Type-I_RS_S_subunit"/>
</dbReference>
<dbReference type="SUPFAM" id="SSF116734">
    <property type="entry name" value="DNA methylase specificity domain"/>
    <property type="match status" value="2"/>
</dbReference>
<reference evidence="5 6" key="1">
    <citation type="submission" date="2019-03" db="EMBL/GenBank/DDBJ databases">
        <title>Subsurface microbial communities from deep shales in Ohio and West Virginia, USA.</title>
        <authorList>
            <person name="Wrighton K."/>
        </authorList>
    </citation>
    <scope>NUCLEOTIDE SEQUENCE [LARGE SCALE GENOMIC DNA]</scope>
    <source>
        <strain evidence="5 6">MSL 7</strain>
    </source>
</reference>
<evidence type="ECO:0000313" key="6">
    <source>
        <dbReference type="Proteomes" id="UP000295176"/>
    </source>
</evidence>
<dbReference type="RefSeq" id="WP_133530301.1">
    <property type="nucleotide sequence ID" value="NZ_SNXX01000010.1"/>
</dbReference>
<dbReference type="PANTHER" id="PTHR30408">
    <property type="entry name" value="TYPE-1 RESTRICTION ENZYME ECOKI SPECIFICITY PROTEIN"/>
    <property type="match status" value="1"/>
</dbReference>
<name>A0A4R6S784_9FIRM</name>
<gene>
    <name evidence="5" type="ORF">C7957_11011</name>
</gene>
<evidence type="ECO:0000313" key="5">
    <source>
        <dbReference type="EMBL" id="TDP94676.1"/>
    </source>
</evidence>
<comment type="caution">
    <text evidence="5">The sequence shown here is derived from an EMBL/GenBank/DDBJ whole genome shotgun (WGS) entry which is preliminary data.</text>
</comment>
<dbReference type="CDD" id="cd17273">
    <property type="entry name" value="RMtype1_S_EcoJA69PI-TRD1-CR1_like"/>
    <property type="match status" value="1"/>
</dbReference>
<dbReference type="Proteomes" id="UP000295176">
    <property type="component" value="Unassembled WGS sequence"/>
</dbReference>
<feature type="domain" description="Type I restriction modification DNA specificity" evidence="4">
    <location>
        <begin position="15"/>
        <end position="185"/>
    </location>
</feature>
<evidence type="ECO:0000256" key="2">
    <source>
        <dbReference type="ARBA" id="ARBA00022747"/>
    </source>
</evidence>
<dbReference type="AlphaFoldDB" id="A0A4R6S784"/>
<feature type="domain" description="Type I restriction modification DNA specificity" evidence="4">
    <location>
        <begin position="226"/>
        <end position="412"/>
    </location>
</feature>
<dbReference type="Pfam" id="PF01420">
    <property type="entry name" value="Methylase_S"/>
    <property type="match status" value="2"/>
</dbReference>
<dbReference type="GO" id="GO:0003677">
    <property type="term" value="F:DNA binding"/>
    <property type="evidence" value="ECO:0007669"/>
    <property type="project" value="UniProtKB-KW"/>
</dbReference>
<protein>
    <submittedName>
        <fullName evidence="5">Type I restriction enzyme S subunit</fullName>
    </submittedName>
</protein>
<dbReference type="EMBL" id="SNXX01000010">
    <property type="protein sequence ID" value="TDP94676.1"/>
    <property type="molecule type" value="Genomic_DNA"/>
</dbReference>
<dbReference type="Gene3D" id="1.10.287.1120">
    <property type="entry name" value="Bipartite methylase S protein"/>
    <property type="match status" value="1"/>
</dbReference>
<dbReference type="InterPro" id="IPR044946">
    <property type="entry name" value="Restrct_endonuc_typeI_TRD_sf"/>
</dbReference>
<dbReference type="InterPro" id="IPR000055">
    <property type="entry name" value="Restrct_endonuc_typeI_TRD"/>
</dbReference>
<organism evidence="5 6">
    <name type="scientific">Halanaerobium saccharolyticum</name>
    <dbReference type="NCBI Taxonomy" id="43595"/>
    <lineage>
        <taxon>Bacteria</taxon>
        <taxon>Bacillati</taxon>
        <taxon>Bacillota</taxon>
        <taxon>Clostridia</taxon>
        <taxon>Halanaerobiales</taxon>
        <taxon>Halanaerobiaceae</taxon>
        <taxon>Halanaerobium</taxon>
    </lineage>
</organism>
<accession>A0A4R6S784</accession>
<keyword evidence="2" id="KW-0680">Restriction system</keyword>
<dbReference type="CDD" id="cd17517">
    <property type="entry name" value="RMtype1_S_EcoKI_StySPI-TRD2-CR2_like"/>
    <property type="match status" value="1"/>
</dbReference>
<keyword evidence="3" id="KW-0238">DNA-binding</keyword>
<sequence>MVKEGYRNTSIGVIPNDWKVERLSDVGKVTGGNTPRRSTDEYWGGDIPWLTPSQLTGKLINEISETDEYITEKGFENSSVKLLPPGTVIMSSRATIGETVINKVPLTTNQGFANIICDENKVYNYYLLYLLRYITPSLEALAGGSTFLEISRTNVRSVNIPLPPLPEQKKIASILSSVDKSIEKTSEVIGKTKELKKGLMQKLLTKGIGHSEFKEVTVGPFEINVPKEWEVLEFKDVLDSLKSGLSRRLQSEDVGVPVIRSTNMVDGKINFEDIKYWYWDDPKGANVENYLLKDGDILVNFINSMAHIGKACIYRDMGRKAIYTTNVFRTRVNKDTIRNIYFFYYTQSNQYQKEIERISKQAVNQASFTTGDFKNIFIPVPPIKEQEKIASILSSVDAKIKKEEEYKAKLERLKKGLMQKLLTGEIRVNTEMEV</sequence>
<dbReference type="Gene3D" id="3.90.220.20">
    <property type="entry name" value="DNA methylase specificity domains"/>
    <property type="match status" value="2"/>
</dbReference>
<dbReference type="PANTHER" id="PTHR30408:SF12">
    <property type="entry name" value="TYPE I RESTRICTION ENZYME MJAVIII SPECIFICITY SUBUNIT"/>
    <property type="match status" value="1"/>
</dbReference>
<evidence type="ECO:0000259" key="4">
    <source>
        <dbReference type="Pfam" id="PF01420"/>
    </source>
</evidence>
<proteinExistence type="inferred from homology"/>
<dbReference type="GO" id="GO:0009307">
    <property type="term" value="P:DNA restriction-modification system"/>
    <property type="evidence" value="ECO:0007669"/>
    <property type="project" value="UniProtKB-KW"/>
</dbReference>
<evidence type="ECO:0000256" key="3">
    <source>
        <dbReference type="ARBA" id="ARBA00023125"/>
    </source>
</evidence>
<evidence type="ECO:0000256" key="1">
    <source>
        <dbReference type="ARBA" id="ARBA00010923"/>
    </source>
</evidence>
<comment type="similarity">
    <text evidence="1">Belongs to the type-I restriction system S methylase family.</text>
</comment>